<dbReference type="Ensembl" id="ENSMMOT00000024324.1">
    <property type="protein sequence ID" value="ENSMMOP00000023925.1"/>
    <property type="gene ID" value="ENSMMOG00000018195.1"/>
</dbReference>
<dbReference type="InterPro" id="IPR044926">
    <property type="entry name" value="RGS_subdomain_2"/>
</dbReference>
<feature type="domain" description="RGS" evidence="2">
    <location>
        <begin position="693"/>
        <end position="799"/>
    </location>
</feature>
<dbReference type="STRING" id="94237.ENSMMOP00000023925"/>
<dbReference type="PANTHER" id="PTHR46583:SF1">
    <property type="entry name" value="REGULATOR OF G-PROTEIN SIGNALING 22"/>
    <property type="match status" value="1"/>
</dbReference>
<dbReference type="OMA" id="LMRSWYL"/>
<dbReference type="GO" id="GO:0005634">
    <property type="term" value="C:nucleus"/>
    <property type="evidence" value="ECO:0007669"/>
    <property type="project" value="TreeGrafter"/>
</dbReference>
<evidence type="ECO:0000313" key="4">
    <source>
        <dbReference type="Proteomes" id="UP000261620"/>
    </source>
</evidence>
<organism evidence="3 4">
    <name type="scientific">Mola mola</name>
    <name type="common">Ocean sunfish</name>
    <name type="synonym">Tetraodon mola</name>
    <dbReference type="NCBI Taxonomy" id="94237"/>
    <lineage>
        <taxon>Eukaryota</taxon>
        <taxon>Metazoa</taxon>
        <taxon>Chordata</taxon>
        <taxon>Craniata</taxon>
        <taxon>Vertebrata</taxon>
        <taxon>Euteleostomi</taxon>
        <taxon>Actinopterygii</taxon>
        <taxon>Neopterygii</taxon>
        <taxon>Teleostei</taxon>
        <taxon>Neoteleostei</taxon>
        <taxon>Acanthomorphata</taxon>
        <taxon>Eupercaria</taxon>
        <taxon>Tetraodontiformes</taxon>
        <taxon>Molidae</taxon>
        <taxon>Mola</taxon>
    </lineage>
</organism>
<evidence type="ECO:0000259" key="2">
    <source>
        <dbReference type="PROSITE" id="PS50132"/>
    </source>
</evidence>
<dbReference type="InterPro" id="IPR048074">
    <property type="entry name" value="RGS22_RGS_fourth"/>
</dbReference>
<feature type="compositionally biased region" description="Polar residues" evidence="1">
    <location>
        <begin position="134"/>
        <end position="144"/>
    </location>
</feature>
<feature type="compositionally biased region" description="Basic and acidic residues" evidence="1">
    <location>
        <begin position="209"/>
        <end position="221"/>
    </location>
</feature>
<accession>A0A3Q3X6T5</accession>
<feature type="region of interest" description="Disordered" evidence="1">
    <location>
        <begin position="203"/>
        <end position="223"/>
    </location>
</feature>
<sequence length="909" mass="104001">MQESSLASDDDLVHFFNDFLNLPVNKSHTFSIFVKQLLNPSNSPPYFLLARAPPVDNHYSCLDRQQGVQWMVTERLPLFLQSVFYRSAGILYSCLFSGQEERISTRCCVSPEKPSSASSLFSSSDLQREDNREPQSSTPAQPADTSEHLREPSGVCSCESSDLQLEDLAATVVEQVLNNAPTMTDAQISSECVTRTDCTRLHSAAGRTRPQDGREEKEEQSRGTGQINHLNICCHGICCHGSRPGLDEFKEFLRGTAGEKLFNLWTDIERLKSVQNRRHLVLMRSWYLLSSSQKSLNVEQLSRLGLSTSPCWTEEKLRSGSAFLDVPVCSGRPRRPTACGPSVVRPLGRECGETTTQTAVMCHCDGLIYVLCAFHQYPAGRGQSLSSSTMETMLQALSVDSSAGSYFTIFCEQSGKQLWENAMTFWTDLQHYRELFYQDGLDPYRVQREAQLLYSTHLLGSAGRSIGVDEGIGREVYERMMPPFEELFDGAEEHVLNVLLEPWTLLVHRDEESFQKVTLPPCLSESTGELVETRCTKIHSKHLTLPFLNLSVSYPLGWFLRHRREIGHFMSFLQEIHLSCWLDLDQYRTTPQEDEAVRQERSSHILTQYLNRKYFFGPAGPATAQQQTDILRLEGGLESLSNRLVMEIQDIVNSHIERTWLPLFLSTAEFTERQKRRPQAQGLWMSSSQEILLLRRVLLNPVTSVQFQHFVSLKGQFLENDVRFWLEVQRYKDLCHSHSDEVTIQQKISTIINCFISSSMPPTVQIDIPPEQARRIVEKRREPDPYIFREAQMSVFGELLRFWPEFQQLRSNVKEEQLLPLLQEKRHEIQTRLLHVEPRLTRKKLDPPITSALTAFLEMFPQLSWSYSRYMAALKREEVLLRRQLEAASSTASGRDARLPSSPAPQWPD</sequence>
<keyword evidence="4" id="KW-1185">Reference proteome</keyword>
<dbReference type="Gene3D" id="1.10.167.10">
    <property type="entry name" value="Regulator of G-protein Signalling 4, domain 2"/>
    <property type="match status" value="3"/>
</dbReference>
<dbReference type="PROSITE" id="PS50132">
    <property type="entry name" value="RGS"/>
    <property type="match status" value="1"/>
</dbReference>
<dbReference type="PANTHER" id="PTHR46583">
    <property type="entry name" value="REGULATOR OF G-PROTEIN SIGNALING 22"/>
    <property type="match status" value="1"/>
</dbReference>
<dbReference type="Proteomes" id="UP000261620">
    <property type="component" value="Unplaced"/>
</dbReference>
<dbReference type="SUPFAM" id="SSF48097">
    <property type="entry name" value="Regulator of G-protein signaling, RGS"/>
    <property type="match status" value="4"/>
</dbReference>
<feature type="region of interest" description="Disordered" evidence="1">
    <location>
        <begin position="110"/>
        <end position="155"/>
    </location>
</feature>
<dbReference type="GO" id="GO:0001965">
    <property type="term" value="F:G-protein alpha-subunit binding"/>
    <property type="evidence" value="ECO:0007669"/>
    <property type="project" value="InterPro"/>
</dbReference>
<reference evidence="3" key="2">
    <citation type="submission" date="2025-09" db="UniProtKB">
        <authorList>
            <consortium name="Ensembl"/>
        </authorList>
    </citation>
    <scope>IDENTIFICATION</scope>
</reference>
<evidence type="ECO:0000256" key="1">
    <source>
        <dbReference type="SAM" id="MobiDB-lite"/>
    </source>
</evidence>
<dbReference type="SMART" id="SM00315">
    <property type="entry name" value="RGS"/>
    <property type="match status" value="1"/>
</dbReference>
<evidence type="ECO:0000313" key="3">
    <source>
        <dbReference type="Ensembl" id="ENSMMOP00000023925.1"/>
    </source>
</evidence>
<dbReference type="InterPro" id="IPR042651">
    <property type="entry name" value="Rgs22"/>
</dbReference>
<dbReference type="InterPro" id="IPR016137">
    <property type="entry name" value="RGS"/>
</dbReference>
<feature type="region of interest" description="Disordered" evidence="1">
    <location>
        <begin position="888"/>
        <end position="909"/>
    </location>
</feature>
<dbReference type="CDD" id="cd08725">
    <property type="entry name" value="RGS_RGS22_4"/>
    <property type="match status" value="1"/>
</dbReference>
<dbReference type="InterPro" id="IPR036305">
    <property type="entry name" value="RGS_sf"/>
</dbReference>
<feature type="compositionally biased region" description="Low complexity" evidence="1">
    <location>
        <begin position="115"/>
        <end position="124"/>
    </location>
</feature>
<name>A0A3Q3X6T5_MOLML</name>
<dbReference type="GO" id="GO:0005737">
    <property type="term" value="C:cytoplasm"/>
    <property type="evidence" value="ECO:0007669"/>
    <property type="project" value="TreeGrafter"/>
</dbReference>
<protein>
    <recommendedName>
        <fullName evidence="2">RGS domain-containing protein</fullName>
    </recommendedName>
</protein>
<dbReference type="GO" id="GO:0009966">
    <property type="term" value="P:regulation of signal transduction"/>
    <property type="evidence" value="ECO:0007669"/>
    <property type="project" value="InterPro"/>
</dbReference>
<dbReference type="Pfam" id="PF00615">
    <property type="entry name" value="RGS"/>
    <property type="match status" value="2"/>
</dbReference>
<dbReference type="AlphaFoldDB" id="A0A3Q3X6T5"/>
<reference evidence="3" key="1">
    <citation type="submission" date="2025-08" db="UniProtKB">
        <authorList>
            <consortium name="Ensembl"/>
        </authorList>
    </citation>
    <scope>IDENTIFICATION</scope>
</reference>
<proteinExistence type="predicted"/>